<accession>A0ABS3JQZ0</accession>
<feature type="domain" description="N-acetyltransferase" evidence="1">
    <location>
        <begin position="1"/>
        <end position="134"/>
    </location>
</feature>
<dbReference type="SUPFAM" id="SSF55729">
    <property type="entry name" value="Acyl-CoA N-acyltransferases (Nat)"/>
    <property type="match status" value="1"/>
</dbReference>
<evidence type="ECO:0000313" key="3">
    <source>
        <dbReference type="Proteomes" id="UP000664628"/>
    </source>
</evidence>
<dbReference type="CDD" id="cd04301">
    <property type="entry name" value="NAT_SF"/>
    <property type="match status" value="1"/>
</dbReference>
<protein>
    <submittedName>
        <fullName evidence="2">GNAT family N-acetyltransferase</fullName>
    </submittedName>
</protein>
<dbReference type="RefSeq" id="WP_207332379.1">
    <property type="nucleotide sequence ID" value="NZ_JAFMYW010000011.1"/>
</dbReference>
<dbReference type="EMBL" id="JAFMYW010000011">
    <property type="protein sequence ID" value="MBO0952429.1"/>
    <property type="molecule type" value="Genomic_DNA"/>
</dbReference>
<dbReference type="InterPro" id="IPR000182">
    <property type="entry name" value="GNAT_dom"/>
</dbReference>
<gene>
    <name evidence="2" type="ORF">J2I46_27850</name>
</gene>
<dbReference type="Pfam" id="PF00583">
    <property type="entry name" value="Acetyltransf_1"/>
    <property type="match status" value="1"/>
</dbReference>
<dbReference type="InterPro" id="IPR016181">
    <property type="entry name" value="Acyl_CoA_acyltransferase"/>
</dbReference>
<keyword evidence="3" id="KW-1185">Reference proteome</keyword>
<dbReference type="PROSITE" id="PS51186">
    <property type="entry name" value="GNAT"/>
    <property type="match status" value="1"/>
</dbReference>
<proteinExistence type="predicted"/>
<dbReference type="Gene3D" id="3.40.630.30">
    <property type="match status" value="1"/>
</dbReference>
<dbReference type="Proteomes" id="UP000664628">
    <property type="component" value="Unassembled WGS sequence"/>
</dbReference>
<evidence type="ECO:0000259" key="1">
    <source>
        <dbReference type="PROSITE" id="PS51186"/>
    </source>
</evidence>
<reference evidence="2 3" key="1">
    <citation type="submission" date="2021-03" db="EMBL/GenBank/DDBJ databases">
        <title>Fibrella sp. HMF5405 genome sequencing and assembly.</title>
        <authorList>
            <person name="Kang H."/>
            <person name="Kim H."/>
            <person name="Bae S."/>
            <person name="Joh K."/>
        </authorList>
    </citation>
    <scope>NUCLEOTIDE SEQUENCE [LARGE SCALE GENOMIC DNA]</scope>
    <source>
        <strain evidence="2 3">HMF5405</strain>
    </source>
</reference>
<name>A0ABS3JQZ0_9BACT</name>
<sequence length="136" mass="15556">MFSRISPITAADTYPLRHSVLWPEKPLDYVRIDNDETGHHYGTYLDDELVAVISLFVTGTAARFRKFATQPNHQNKGLGTLLLRHVFEEAKRLGAETICCDARLSAAAFYERFNMKPIGDVFYKGAIPYQHYETRT</sequence>
<comment type="caution">
    <text evidence="2">The sequence shown here is derived from an EMBL/GenBank/DDBJ whole genome shotgun (WGS) entry which is preliminary data.</text>
</comment>
<evidence type="ECO:0000313" key="2">
    <source>
        <dbReference type="EMBL" id="MBO0952429.1"/>
    </source>
</evidence>
<organism evidence="2 3">
    <name type="scientific">Fibrella forsythiae</name>
    <dbReference type="NCBI Taxonomy" id="2817061"/>
    <lineage>
        <taxon>Bacteria</taxon>
        <taxon>Pseudomonadati</taxon>
        <taxon>Bacteroidota</taxon>
        <taxon>Cytophagia</taxon>
        <taxon>Cytophagales</taxon>
        <taxon>Spirosomataceae</taxon>
        <taxon>Fibrella</taxon>
    </lineage>
</organism>